<comment type="similarity">
    <text evidence="2">Belongs to the SusD family.</text>
</comment>
<evidence type="ECO:0000256" key="5">
    <source>
        <dbReference type="ARBA" id="ARBA00023237"/>
    </source>
</evidence>
<comment type="subcellular location">
    <subcellularLocation>
        <location evidence="1">Cell outer membrane</location>
    </subcellularLocation>
</comment>
<dbReference type="GO" id="GO:0009279">
    <property type="term" value="C:cell outer membrane"/>
    <property type="evidence" value="ECO:0007669"/>
    <property type="project" value="UniProtKB-SubCell"/>
</dbReference>
<feature type="signal peptide" evidence="6">
    <location>
        <begin position="1"/>
        <end position="23"/>
    </location>
</feature>
<dbReference type="PROSITE" id="PS51257">
    <property type="entry name" value="PROKAR_LIPOPROTEIN"/>
    <property type="match status" value="1"/>
</dbReference>
<proteinExistence type="inferred from homology"/>
<dbReference type="InterPro" id="IPR012944">
    <property type="entry name" value="SusD_RagB_dom"/>
</dbReference>
<evidence type="ECO:0000256" key="3">
    <source>
        <dbReference type="ARBA" id="ARBA00022729"/>
    </source>
</evidence>
<dbReference type="Pfam" id="PF14322">
    <property type="entry name" value="SusD-like_3"/>
    <property type="match status" value="1"/>
</dbReference>
<name>A0A1T4TMB6_9BACT</name>
<feature type="chain" id="PRO_5013160014" evidence="6">
    <location>
        <begin position="24"/>
        <end position="562"/>
    </location>
</feature>
<protein>
    <submittedName>
        <fullName evidence="9">Starch-binding associating with outer membrane</fullName>
    </submittedName>
</protein>
<evidence type="ECO:0000256" key="2">
    <source>
        <dbReference type="ARBA" id="ARBA00006275"/>
    </source>
</evidence>
<dbReference type="SUPFAM" id="SSF48452">
    <property type="entry name" value="TPR-like"/>
    <property type="match status" value="1"/>
</dbReference>
<evidence type="ECO:0000256" key="6">
    <source>
        <dbReference type="SAM" id="SignalP"/>
    </source>
</evidence>
<sequence length="562" mass="63254">MTTLRANIKTALLLLLLAGGVQSCKLDGMPGDRYTDAAIWKDAANVDLYVYGLYDQFKPYTFGQFPIGYSNATDAFTDIEKYTSNSMGNGTVNRLAYNPGQVNAASPGISVWDNAYGNIRRINEFLNGMRLYAKLTDQQKMQFEAEVRYLRAYNYFWLARVNGSVIIMDKLPVDKSQARSSEDDVWNFIAADLSFAAQHLPKQWPAAQKGRVTQGAAYGLLSRAWLYAASIAEYDNKQFNKDPLTGVPSSKKTEYYQHAADAAAAVIGLGIYDLEADYAKAFSNNNSKEAIFALYYQRPGVTHQLDFYFAPPADVAGGGATGVPTAELVNEYEMADGRKFSWSEADMKADPYAGREPRFYASMIYNGASWKGRTINTTPDDDKEGYIDFKVTADPRKTVTGYYRRKMLDETNTDILVLNSNQPWVEMRYAEILLIHAEALTKLGKIGDAKNSLNKVRARVNLPGTPAATPEAMMAAIEHERKVELAFEGHRYWDLRRWRKAHIVLNNVRFHGHKVTSNGNGFDYTEVDCDKENRYFPASFYYLPITQNEIVTNPAMKQIQGW</sequence>
<dbReference type="InterPro" id="IPR011990">
    <property type="entry name" value="TPR-like_helical_dom_sf"/>
</dbReference>
<dbReference type="EMBL" id="FUWZ01000005">
    <property type="protein sequence ID" value="SKA41554.1"/>
    <property type="molecule type" value="Genomic_DNA"/>
</dbReference>
<evidence type="ECO:0000259" key="7">
    <source>
        <dbReference type="Pfam" id="PF07980"/>
    </source>
</evidence>
<gene>
    <name evidence="9" type="ORF">SAMN04488128_105466</name>
</gene>
<evidence type="ECO:0000313" key="9">
    <source>
        <dbReference type="EMBL" id="SKA41554.1"/>
    </source>
</evidence>
<feature type="domain" description="RagB/SusD" evidence="7">
    <location>
        <begin position="288"/>
        <end position="562"/>
    </location>
</feature>
<evidence type="ECO:0000256" key="1">
    <source>
        <dbReference type="ARBA" id="ARBA00004442"/>
    </source>
</evidence>
<keyword evidence="4" id="KW-0472">Membrane</keyword>
<dbReference type="Gene3D" id="1.25.40.390">
    <property type="match status" value="1"/>
</dbReference>
<dbReference type="InterPro" id="IPR033985">
    <property type="entry name" value="SusD-like_N"/>
</dbReference>
<dbReference type="OrthoDB" id="691231at2"/>
<dbReference type="STRING" id="634771.SAMN04488128_105466"/>
<feature type="domain" description="SusD-like N-terminal" evidence="8">
    <location>
        <begin position="80"/>
        <end position="226"/>
    </location>
</feature>
<dbReference type="AlphaFoldDB" id="A0A1T4TMB6"/>
<evidence type="ECO:0000256" key="4">
    <source>
        <dbReference type="ARBA" id="ARBA00023136"/>
    </source>
</evidence>
<dbReference type="Pfam" id="PF07980">
    <property type="entry name" value="SusD_RagB"/>
    <property type="match status" value="1"/>
</dbReference>
<keyword evidence="3 6" id="KW-0732">Signal</keyword>
<evidence type="ECO:0000259" key="8">
    <source>
        <dbReference type="Pfam" id="PF14322"/>
    </source>
</evidence>
<keyword evidence="10" id="KW-1185">Reference proteome</keyword>
<keyword evidence="5" id="KW-0998">Cell outer membrane</keyword>
<accession>A0A1T4TMB6</accession>
<organism evidence="9 10">
    <name type="scientific">Chitinophaga eiseniae</name>
    <dbReference type="NCBI Taxonomy" id="634771"/>
    <lineage>
        <taxon>Bacteria</taxon>
        <taxon>Pseudomonadati</taxon>
        <taxon>Bacteroidota</taxon>
        <taxon>Chitinophagia</taxon>
        <taxon>Chitinophagales</taxon>
        <taxon>Chitinophagaceae</taxon>
        <taxon>Chitinophaga</taxon>
    </lineage>
</organism>
<dbReference type="RefSeq" id="WP_078672262.1">
    <property type="nucleotide sequence ID" value="NZ_FUWZ01000005.1"/>
</dbReference>
<dbReference type="Proteomes" id="UP000190367">
    <property type="component" value="Unassembled WGS sequence"/>
</dbReference>
<evidence type="ECO:0000313" key="10">
    <source>
        <dbReference type="Proteomes" id="UP000190367"/>
    </source>
</evidence>
<reference evidence="10" key="1">
    <citation type="submission" date="2017-02" db="EMBL/GenBank/DDBJ databases">
        <authorList>
            <person name="Varghese N."/>
            <person name="Submissions S."/>
        </authorList>
    </citation>
    <scope>NUCLEOTIDE SEQUENCE [LARGE SCALE GENOMIC DNA]</scope>
    <source>
        <strain evidence="10">DSM 22224</strain>
    </source>
</reference>